<dbReference type="InterPro" id="IPR036894">
    <property type="entry name" value="YbaB-like_sf"/>
</dbReference>
<reference evidence="3 5" key="1">
    <citation type="submission" date="2019-09" db="EMBL/GenBank/DDBJ databases">
        <title>Draft genome sequence assemblies of isolates from the urinary tract.</title>
        <authorList>
            <person name="Mores C.R."/>
            <person name="Putonti C."/>
            <person name="Wolfe A.J."/>
        </authorList>
    </citation>
    <scope>NUCLEOTIDE SEQUENCE [LARGE SCALE GENOMIC DNA]</scope>
    <source>
        <strain evidence="3 5">UMB246</strain>
    </source>
</reference>
<dbReference type="Proteomes" id="UP001385848">
    <property type="component" value="Unassembled WGS sequence"/>
</dbReference>
<dbReference type="RefSeq" id="WP_006585142.1">
    <property type="nucleotide sequence ID" value="NZ_CATOUV010000001.1"/>
</dbReference>
<comment type="similarity">
    <text evidence="2">Belongs to the YbaB/EbfC family.</text>
</comment>
<name>A0A5N1I788_LACJE</name>
<dbReference type="Gene3D" id="3.30.1310.10">
    <property type="entry name" value="Nucleoid-associated protein YbaB-like domain"/>
    <property type="match status" value="1"/>
</dbReference>
<comment type="caution">
    <text evidence="3">The sequence shown here is derived from an EMBL/GenBank/DDBJ whole genome shotgun (WGS) entry which is preliminary data.</text>
</comment>
<evidence type="ECO:0000256" key="2">
    <source>
        <dbReference type="HAMAP-Rule" id="MF_00274"/>
    </source>
</evidence>
<evidence type="ECO:0000256" key="1">
    <source>
        <dbReference type="ARBA" id="ARBA00023125"/>
    </source>
</evidence>
<reference evidence="4 6" key="2">
    <citation type="submission" date="2024-04" db="EMBL/GenBank/DDBJ databases">
        <title>Three lactobacilli isolated from voided urine samples from females with type 2 diabetes.</title>
        <authorList>
            <person name="Kula A."/>
            <person name="Stegman N."/>
            <person name="Putonti C."/>
        </authorList>
    </citation>
    <scope>NUCLEOTIDE SEQUENCE [LARGE SCALE GENOMIC DNA]</scope>
    <source>
        <strain evidence="4 6">1855</strain>
    </source>
</reference>
<dbReference type="GeneID" id="31742520"/>
<dbReference type="PIRSF" id="PIRSF004555">
    <property type="entry name" value="UCP004555"/>
    <property type="match status" value="1"/>
</dbReference>
<sequence>MARRPNFGGMGGMNMQQMMKQAKKLQAQMQEEQANITAQEFVGKSADDIVTATFSGDRRLKDIQIKPEAIDPEDPDMLQDLIIDAVNKGLTQIDEATQAGLGKYTKGLF</sequence>
<dbReference type="GO" id="GO:0005829">
    <property type="term" value="C:cytosol"/>
    <property type="evidence" value="ECO:0007669"/>
    <property type="project" value="TreeGrafter"/>
</dbReference>
<dbReference type="GO" id="GO:0003677">
    <property type="term" value="F:DNA binding"/>
    <property type="evidence" value="ECO:0007669"/>
    <property type="project" value="UniProtKB-UniRule"/>
</dbReference>
<comment type="function">
    <text evidence="2">Binds to DNA and alters its conformation. May be involved in regulation of gene expression, nucleoid organization and DNA protection.</text>
</comment>
<protein>
    <recommendedName>
        <fullName evidence="2">Nucleoid-associated protein AAC431_08190</fullName>
    </recommendedName>
</protein>
<accession>A0A5N1I788</accession>
<dbReference type="EMBL" id="VYWW01000033">
    <property type="protein sequence ID" value="KAA9321129.1"/>
    <property type="molecule type" value="Genomic_DNA"/>
</dbReference>
<dbReference type="SUPFAM" id="SSF82607">
    <property type="entry name" value="YbaB-like"/>
    <property type="match status" value="1"/>
</dbReference>
<evidence type="ECO:0000313" key="4">
    <source>
        <dbReference type="EMBL" id="MEL0565889.1"/>
    </source>
</evidence>
<gene>
    <name evidence="4" type="ORF">AAC431_08190</name>
    <name evidence="3" type="ORF">F6H94_06900</name>
</gene>
<dbReference type="OrthoDB" id="9795263at2"/>
<dbReference type="GO" id="GO:0043590">
    <property type="term" value="C:bacterial nucleoid"/>
    <property type="evidence" value="ECO:0007669"/>
    <property type="project" value="UniProtKB-UniRule"/>
</dbReference>
<dbReference type="Proteomes" id="UP000327236">
    <property type="component" value="Unassembled WGS sequence"/>
</dbReference>
<evidence type="ECO:0000313" key="5">
    <source>
        <dbReference type="Proteomes" id="UP000327236"/>
    </source>
</evidence>
<keyword evidence="2" id="KW-0963">Cytoplasm</keyword>
<proteinExistence type="inferred from homology"/>
<evidence type="ECO:0000313" key="6">
    <source>
        <dbReference type="Proteomes" id="UP001385848"/>
    </source>
</evidence>
<keyword evidence="1 2" id="KW-0238">DNA-binding</keyword>
<dbReference type="Pfam" id="PF02575">
    <property type="entry name" value="YbaB_DNA_bd"/>
    <property type="match status" value="1"/>
</dbReference>
<dbReference type="InterPro" id="IPR004401">
    <property type="entry name" value="YbaB/EbfC"/>
</dbReference>
<dbReference type="PANTHER" id="PTHR33449">
    <property type="entry name" value="NUCLEOID-ASSOCIATED PROTEIN YBAB"/>
    <property type="match status" value="1"/>
</dbReference>
<comment type="subcellular location">
    <subcellularLocation>
        <location evidence="2">Cytoplasm</location>
        <location evidence="2">Nucleoid</location>
    </subcellularLocation>
</comment>
<dbReference type="AlphaFoldDB" id="A0A5N1I788"/>
<evidence type="ECO:0000313" key="3">
    <source>
        <dbReference type="EMBL" id="KAA9321129.1"/>
    </source>
</evidence>
<comment type="subunit">
    <text evidence="2">Homodimer.</text>
</comment>
<dbReference type="HAMAP" id="MF_00274">
    <property type="entry name" value="DNA_YbaB_EbfC"/>
    <property type="match status" value="1"/>
</dbReference>
<organism evidence="3 5">
    <name type="scientific">Lactobacillus jensenii</name>
    <dbReference type="NCBI Taxonomy" id="109790"/>
    <lineage>
        <taxon>Bacteria</taxon>
        <taxon>Bacillati</taxon>
        <taxon>Bacillota</taxon>
        <taxon>Bacilli</taxon>
        <taxon>Lactobacillales</taxon>
        <taxon>Lactobacillaceae</taxon>
        <taxon>Lactobacillus</taxon>
    </lineage>
</organism>
<dbReference type="NCBIfam" id="TIGR00103">
    <property type="entry name" value="DNA_YbaB_EbfC"/>
    <property type="match status" value="1"/>
</dbReference>
<dbReference type="PANTHER" id="PTHR33449:SF1">
    <property type="entry name" value="NUCLEOID-ASSOCIATED PROTEIN YBAB"/>
    <property type="match status" value="1"/>
</dbReference>
<dbReference type="KEGG" id="lje:BUE77_02235"/>
<keyword evidence="6" id="KW-1185">Reference proteome</keyword>
<dbReference type="EMBL" id="JBBVUL010000020">
    <property type="protein sequence ID" value="MEL0565889.1"/>
    <property type="molecule type" value="Genomic_DNA"/>
</dbReference>